<keyword evidence="5 9" id="KW-0560">Oxidoreductase</keyword>
<keyword evidence="4" id="KW-0479">Metal-binding</keyword>
<evidence type="ECO:0000256" key="4">
    <source>
        <dbReference type="ARBA" id="ARBA00022723"/>
    </source>
</evidence>
<organism evidence="9 10">
    <name type="scientific">Methanosalsum zhilinae (strain DSM 4017 / NBRC 107636 / OCM 62 / WeN5)</name>
    <name type="common">Methanohalophilus zhilinae</name>
    <dbReference type="NCBI Taxonomy" id="679901"/>
    <lineage>
        <taxon>Archaea</taxon>
        <taxon>Methanobacteriati</taxon>
        <taxon>Methanobacteriota</taxon>
        <taxon>Stenosarchaea group</taxon>
        <taxon>Methanomicrobia</taxon>
        <taxon>Methanosarcinales</taxon>
        <taxon>Methanosarcinaceae</taxon>
        <taxon>Methanosalsum</taxon>
    </lineage>
</organism>
<evidence type="ECO:0000313" key="9">
    <source>
        <dbReference type="EMBL" id="AEH60592.1"/>
    </source>
</evidence>
<evidence type="ECO:0000256" key="1">
    <source>
        <dbReference type="ARBA" id="ARBA00001966"/>
    </source>
</evidence>
<feature type="domain" description="Cysteine-rich" evidence="8">
    <location>
        <begin position="13"/>
        <end position="94"/>
    </location>
</feature>
<dbReference type="EMBL" id="CP002101">
    <property type="protein sequence ID" value="AEH60592.1"/>
    <property type="molecule type" value="Genomic_DNA"/>
</dbReference>
<proteinExistence type="predicted"/>
<evidence type="ECO:0000259" key="8">
    <source>
        <dbReference type="Pfam" id="PF02754"/>
    </source>
</evidence>
<dbReference type="PANTHER" id="PTHR42947:SF1">
    <property type="entry name" value="COB--COM HETERODISULFIDE REDUCTASE SUBUNIT B 1"/>
    <property type="match status" value="1"/>
</dbReference>
<dbReference type="RefSeq" id="WP_013898031.1">
    <property type="nucleotide sequence ID" value="NC_015676.1"/>
</dbReference>
<keyword evidence="3" id="KW-0004">4Fe-4S</keyword>
<evidence type="ECO:0000313" key="10">
    <source>
        <dbReference type="Proteomes" id="UP000006622"/>
    </source>
</evidence>
<dbReference type="OrthoDB" id="37916at2157"/>
<gene>
    <name evidence="9" type="ordered locus">Mzhil_0726</name>
</gene>
<dbReference type="KEGG" id="mzh:Mzhil_0726"/>
<evidence type="ECO:0000256" key="7">
    <source>
        <dbReference type="ARBA" id="ARBA00023014"/>
    </source>
</evidence>
<dbReference type="Pfam" id="PF02754">
    <property type="entry name" value="CCG"/>
    <property type="match status" value="2"/>
</dbReference>
<dbReference type="Gene3D" id="1.20.1050.140">
    <property type="match status" value="1"/>
</dbReference>
<dbReference type="NCBIfam" id="NF041780">
    <property type="entry name" value="hetero_SS_HdrB"/>
    <property type="match status" value="1"/>
</dbReference>
<comment type="cofactor">
    <cofactor evidence="1">
        <name>[4Fe-4S] cluster</name>
        <dbReference type="ChEBI" id="CHEBI:49883"/>
    </cofactor>
</comment>
<dbReference type="HOGENOM" id="CLU_052147_0_0_2"/>
<dbReference type="InterPro" id="IPR051278">
    <property type="entry name" value="HdrB/HdrD_reductase"/>
</dbReference>
<dbReference type="InterPro" id="IPR053571">
    <property type="entry name" value="HdrB"/>
</dbReference>
<protein>
    <submittedName>
        <fullName evidence="9">CoB--CoM heterodisulfide reductase</fullName>
        <ecNumber evidence="9">1.8.98.1</ecNumber>
    </submittedName>
</protein>
<sequence length="315" mass="36024">MKQITDIPDKRILLFKSCLVSTEYPGIESSTKFLFDELGVDYHISDRQSCCTGLGYYFDLFDQMPTTAIAARNFAVARNAGYPNIATLCATCYAINKRSCKLLNSNEPVREKINSIFKDKELQHLEYTPESFHDVDNFYHVVEIIASKDDEIKSMRKIEFSGVRIATHHACHYYKVQYEDVTGNPEKIDLIDRIADACGGDVIDWYENRTLTCGAGFSQRYINRKTSLEVTHSKLESLKEMDVELVLHMCPNCQIQYDRYQPAVEKEFNTKYDIIHMNIAQFAALALGADPDSVCGFKAHSVPLDDFLKKMRITK</sequence>
<dbReference type="GO" id="GO:0051912">
    <property type="term" value="F:CoB--CoM heterodisulfide reductase activity"/>
    <property type="evidence" value="ECO:0007669"/>
    <property type="project" value="UniProtKB-EC"/>
</dbReference>
<name>F7XLG6_METZD</name>
<dbReference type="GO" id="GO:0046872">
    <property type="term" value="F:metal ion binding"/>
    <property type="evidence" value="ECO:0007669"/>
    <property type="project" value="UniProtKB-KW"/>
</dbReference>
<dbReference type="GO" id="GO:0051539">
    <property type="term" value="F:4 iron, 4 sulfur cluster binding"/>
    <property type="evidence" value="ECO:0007669"/>
    <property type="project" value="UniProtKB-KW"/>
</dbReference>
<reference evidence="9" key="1">
    <citation type="submission" date="2010-07" db="EMBL/GenBank/DDBJ databases">
        <title>The complete genome of Methanosalsum zhilinae DSM 4017.</title>
        <authorList>
            <consortium name="US DOE Joint Genome Institute (JGI-PGF)"/>
            <person name="Lucas S."/>
            <person name="Copeland A."/>
            <person name="Lapidus A."/>
            <person name="Glavina del Rio T."/>
            <person name="Dalin E."/>
            <person name="Tice H."/>
            <person name="Bruce D."/>
            <person name="Goodwin L."/>
            <person name="Pitluck S."/>
            <person name="Kyrpides N."/>
            <person name="Mavromatis K."/>
            <person name="Ovchinnikova G."/>
            <person name="Daligault H."/>
            <person name="Detter J.C."/>
            <person name="Han C."/>
            <person name="Tapia R."/>
            <person name="Larimer F."/>
            <person name="Land M."/>
            <person name="Hauser L."/>
            <person name="Markowitz V."/>
            <person name="Cheng J.-F."/>
            <person name="Hugenholtz P."/>
            <person name="Woyke T."/>
            <person name="Wu D."/>
            <person name="Spring S."/>
            <person name="Schueler E."/>
            <person name="Brambilla E."/>
            <person name="Klenk H.-P."/>
            <person name="Eisen J.A."/>
        </authorList>
    </citation>
    <scope>NUCLEOTIDE SEQUENCE</scope>
    <source>
        <strain evidence="9">DSM 4017</strain>
    </source>
</reference>
<accession>F7XLG6</accession>
<keyword evidence="7" id="KW-0411">Iron-sulfur</keyword>
<dbReference type="AlphaFoldDB" id="F7XLG6"/>
<keyword evidence="10" id="KW-1185">Reference proteome</keyword>
<evidence type="ECO:0000256" key="3">
    <source>
        <dbReference type="ARBA" id="ARBA00022485"/>
    </source>
</evidence>
<dbReference type="Proteomes" id="UP000006622">
    <property type="component" value="Chromosome"/>
</dbReference>
<dbReference type="EC" id="1.8.98.1" evidence="9"/>
<dbReference type="InterPro" id="IPR004017">
    <property type="entry name" value="Cys_rich_dom"/>
</dbReference>
<evidence type="ECO:0000256" key="2">
    <source>
        <dbReference type="ARBA" id="ARBA00004808"/>
    </source>
</evidence>
<evidence type="ECO:0000256" key="6">
    <source>
        <dbReference type="ARBA" id="ARBA00023004"/>
    </source>
</evidence>
<feature type="domain" description="Cysteine-rich" evidence="8">
    <location>
        <begin position="165"/>
        <end position="256"/>
    </location>
</feature>
<dbReference type="PANTHER" id="PTHR42947">
    <property type="entry name" value="COB--COM HETERODISULFIDE REDUCTASE SUBUNIT B 1"/>
    <property type="match status" value="1"/>
</dbReference>
<comment type="pathway">
    <text evidence="2">Cofactor metabolism; coenzyme M-coenzyme B heterodisulfide reduction; coenzyme B and coenzyme M from coenzyme M-coenzyme B heterodisulfide: step 1/1.</text>
</comment>
<evidence type="ECO:0000256" key="5">
    <source>
        <dbReference type="ARBA" id="ARBA00023002"/>
    </source>
</evidence>
<keyword evidence="6" id="KW-0408">Iron</keyword>
<dbReference type="STRING" id="679901.Mzhil_0726"/>
<dbReference type="GeneID" id="10822338"/>